<organism evidence="1 2">
    <name type="scientific">Kineococcus radiotolerans</name>
    <dbReference type="NCBI Taxonomy" id="131568"/>
    <lineage>
        <taxon>Bacteria</taxon>
        <taxon>Bacillati</taxon>
        <taxon>Actinomycetota</taxon>
        <taxon>Actinomycetes</taxon>
        <taxon>Kineosporiales</taxon>
        <taxon>Kineosporiaceae</taxon>
        <taxon>Kineococcus</taxon>
    </lineage>
</organism>
<sequence>MTVMSLVGGNTPSGGAGAHGRVRITGLSARGLGLALAALALTVGAACSAREETGVSTTQLDETARLASTAARTATGITAEGITDTQEGISAVGGDASSTTSVSIGLTANATLRAFTVCTGGGDLELDLTGTG</sequence>
<dbReference type="RefSeq" id="WP_183393226.1">
    <property type="nucleotide sequence ID" value="NZ_JACHVY010000012.1"/>
</dbReference>
<dbReference type="AlphaFoldDB" id="A0A7W4XZS2"/>
<reference evidence="1 2" key="2">
    <citation type="submission" date="2020-08" db="EMBL/GenBank/DDBJ databases">
        <authorList>
            <person name="Partida-Martinez L."/>
            <person name="Huntemann M."/>
            <person name="Clum A."/>
            <person name="Wang J."/>
            <person name="Palaniappan K."/>
            <person name="Ritter S."/>
            <person name="Chen I.-M."/>
            <person name="Stamatis D."/>
            <person name="Reddy T."/>
            <person name="O'Malley R."/>
            <person name="Daum C."/>
            <person name="Shapiro N."/>
            <person name="Ivanova N."/>
            <person name="Kyrpides N."/>
            <person name="Woyke T."/>
        </authorList>
    </citation>
    <scope>NUCLEOTIDE SEQUENCE [LARGE SCALE GENOMIC DNA]</scope>
    <source>
        <strain evidence="1 2">AS2.23</strain>
    </source>
</reference>
<dbReference type="Proteomes" id="UP000533269">
    <property type="component" value="Unassembled WGS sequence"/>
</dbReference>
<proteinExistence type="predicted"/>
<protein>
    <submittedName>
        <fullName evidence="1">Uncharacterized protein</fullName>
    </submittedName>
</protein>
<evidence type="ECO:0000313" key="2">
    <source>
        <dbReference type="Proteomes" id="UP000533269"/>
    </source>
</evidence>
<dbReference type="EMBL" id="JACHVY010000012">
    <property type="protein sequence ID" value="MBB2903630.1"/>
    <property type="molecule type" value="Genomic_DNA"/>
</dbReference>
<comment type="caution">
    <text evidence="1">The sequence shown here is derived from an EMBL/GenBank/DDBJ whole genome shotgun (WGS) entry which is preliminary data.</text>
</comment>
<gene>
    <name evidence="1" type="ORF">FHR75_004473</name>
</gene>
<evidence type="ECO:0000313" key="1">
    <source>
        <dbReference type="EMBL" id="MBB2903630.1"/>
    </source>
</evidence>
<reference evidence="1 2" key="1">
    <citation type="submission" date="2020-08" db="EMBL/GenBank/DDBJ databases">
        <title>The Agave Microbiome: Exploring the role of microbial communities in plant adaptations to desert environments.</title>
        <authorList>
            <person name="Partida-Martinez L.P."/>
        </authorList>
    </citation>
    <scope>NUCLEOTIDE SEQUENCE [LARGE SCALE GENOMIC DNA]</scope>
    <source>
        <strain evidence="1 2">AS2.23</strain>
    </source>
</reference>
<name>A0A7W4XZS2_KINRA</name>
<accession>A0A7W4XZS2</accession>